<protein>
    <submittedName>
        <fullName evidence="2">Uncharacterized protein</fullName>
    </submittedName>
</protein>
<evidence type="ECO:0000313" key="2">
    <source>
        <dbReference type="EMBL" id="HIV08745.1"/>
    </source>
</evidence>
<dbReference type="Proteomes" id="UP000886845">
    <property type="component" value="Unassembled WGS sequence"/>
</dbReference>
<comment type="caution">
    <text evidence="2">The sequence shown here is derived from an EMBL/GenBank/DDBJ whole genome shotgun (WGS) entry which is preliminary data.</text>
</comment>
<reference evidence="2" key="2">
    <citation type="journal article" date="2021" name="PeerJ">
        <title>Extensive microbial diversity within the chicken gut microbiome revealed by metagenomics and culture.</title>
        <authorList>
            <person name="Gilroy R."/>
            <person name="Ravi A."/>
            <person name="Getino M."/>
            <person name="Pursley I."/>
            <person name="Horton D.L."/>
            <person name="Alikhan N.F."/>
            <person name="Baker D."/>
            <person name="Gharbi K."/>
            <person name="Hall N."/>
            <person name="Watson M."/>
            <person name="Adriaenssens E.M."/>
            <person name="Foster-Nyarko E."/>
            <person name="Jarju S."/>
            <person name="Secka A."/>
            <person name="Antonio M."/>
            <person name="Oren A."/>
            <person name="Chaudhuri R.R."/>
            <person name="La Ragione R."/>
            <person name="Hildebrand F."/>
            <person name="Pallen M.J."/>
        </authorList>
    </citation>
    <scope>NUCLEOTIDE SEQUENCE</scope>
    <source>
        <strain evidence="2">35461</strain>
    </source>
</reference>
<reference evidence="2" key="1">
    <citation type="submission" date="2020-10" db="EMBL/GenBank/DDBJ databases">
        <authorList>
            <person name="Gilroy R."/>
        </authorList>
    </citation>
    <scope>NUCLEOTIDE SEQUENCE</scope>
    <source>
        <strain evidence="2">35461</strain>
    </source>
</reference>
<keyword evidence="1" id="KW-0732">Signal</keyword>
<feature type="non-terminal residue" evidence="2">
    <location>
        <position position="143"/>
    </location>
</feature>
<evidence type="ECO:0000256" key="1">
    <source>
        <dbReference type="SAM" id="SignalP"/>
    </source>
</evidence>
<organism evidence="2 3">
    <name type="scientific">Candidatus Spyradenecus faecavium</name>
    <dbReference type="NCBI Taxonomy" id="2840947"/>
    <lineage>
        <taxon>Bacteria</taxon>
        <taxon>Pseudomonadati</taxon>
        <taxon>Lentisphaerota</taxon>
        <taxon>Lentisphaeria</taxon>
        <taxon>Lentisphaerales</taxon>
        <taxon>Lentisphaeraceae</taxon>
        <taxon>Lentisphaeraceae incertae sedis</taxon>
        <taxon>Candidatus Spyradenecus</taxon>
    </lineage>
</organism>
<feature type="signal peptide" evidence="1">
    <location>
        <begin position="1"/>
        <end position="24"/>
    </location>
</feature>
<feature type="chain" id="PRO_5038669510" evidence="1">
    <location>
        <begin position="25"/>
        <end position="143"/>
    </location>
</feature>
<gene>
    <name evidence="2" type="ORF">IAC79_01350</name>
</gene>
<sequence>MTLQHQWGSVGMALALTASLSVCGAARSATNTTPPHVYDLTPAPRAQVNDPAQAPAALQIQPVTVNKDMTWAWTDDDGNAREAYRFDLKAGVTLTIEKSYTTRTLIFACGEGSDVNPPTVTVAEGVSLTCPLRFQNAAGATGG</sequence>
<accession>A0A9D1NLB5</accession>
<name>A0A9D1NLB5_9BACT</name>
<evidence type="ECO:0000313" key="3">
    <source>
        <dbReference type="Proteomes" id="UP000886845"/>
    </source>
</evidence>
<dbReference type="AlphaFoldDB" id="A0A9D1NLB5"/>
<dbReference type="EMBL" id="DVOR01000042">
    <property type="protein sequence ID" value="HIV08745.1"/>
    <property type="molecule type" value="Genomic_DNA"/>
</dbReference>
<proteinExistence type="predicted"/>